<feature type="transmembrane region" description="Helical" evidence="1">
    <location>
        <begin position="7"/>
        <end position="33"/>
    </location>
</feature>
<keyword evidence="1" id="KW-0472">Membrane</keyword>
<sequence>MFLLSVLFFYLCSFCFPPTVCFYSFLFPLAYYVPDKLQVLLLLQTCVGL</sequence>
<evidence type="ECO:0000256" key="1">
    <source>
        <dbReference type="SAM" id="Phobius"/>
    </source>
</evidence>
<gene>
    <name evidence="2" type="ORF">OCBIM_22023185mg</name>
</gene>
<proteinExistence type="predicted"/>
<protein>
    <submittedName>
        <fullName evidence="2">Uncharacterized protein</fullName>
    </submittedName>
</protein>
<evidence type="ECO:0000313" key="2">
    <source>
        <dbReference type="EMBL" id="KOF83806.1"/>
    </source>
</evidence>
<keyword evidence="1" id="KW-0812">Transmembrane</keyword>
<organism evidence="2">
    <name type="scientific">Octopus bimaculoides</name>
    <name type="common">California two-spotted octopus</name>
    <dbReference type="NCBI Taxonomy" id="37653"/>
    <lineage>
        <taxon>Eukaryota</taxon>
        <taxon>Metazoa</taxon>
        <taxon>Spiralia</taxon>
        <taxon>Lophotrochozoa</taxon>
        <taxon>Mollusca</taxon>
        <taxon>Cephalopoda</taxon>
        <taxon>Coleoidea</taxon>
        <taxon>Octopodiformes</taxon>
        <taxon>Octopoda</taxon>
        <taxon>Incirrata</taxon>
        <taxon>Octopodidae</taxon>
        <taxon>Octopus</taxon>
    </lineage>
</organism>
<dbReference type="AlphaFoldDB" id="A0A0L8H3E0"/>
<name>A0A0L8H3E0_OCTBM</name>
<accession>A0A0L8H3E0</accession>
<dbReference type="EMBL" id="KQ419368">
    <property type="protein sequence ID" value="KOF83806.1"/>
    <property type="molecule type" value="Genomic_DNA"/>
</dbReference>
<keyword evidence="1" id="KW-1133">Transmembrane helix</keyword>
<reference evidence="2" key="1">
    <citation type="submission" date="2015-07" db="EMBL/GenBank/DDBJ databases">
        <title>MeaNS - Measles Nucleotide Surveillance Program.</title>
        <authorList>
            <person name="Tran T."/>
            <person name="Druce J."/>
        </authorList>
    </citation>
    <scope>NUCLEOTIDE SEQUENCE</scope>
    <source>
        <strain evidence="2">UCB-OBI-ISO-001</strain>
        <tissue evidence="2">Gonad</tissue>
    </source>
</reference>